<gene>
    <name evidence="1" type="ORF">BJF93_05705</name>
</gene>
<proteinExistence type="predicted"/>
<evidence type="ECO:0000313" key="2">
    <source>
        <dbReference type="Proteomes" id="UP000186364"/>
    </source>
</evidence>
<reference evidence="1 2" key="1">
    <citation type="submission" date="2016-09" db="EMBL/GenBank/DDBJ databases">
        <title>Rhizobium sp. nov., a novel species isolated from the rice rhizosphere.</title>
        <authorList>
            <person name="Zhao J."/>
            <person name="Zhang X."/>
        </authorList>
    </citation>
    <scope>NUCLEOTIDE SEQUENCE [LARGE SCALE GENOMIC DNA]</scope>
    <source>
        <strain evidence="1 2">1.7048</strain>
    </source>
</reference>
<sequence>MKTIQTNMEVADQQFEFLRGFAVWRDVAVTIALQWAQKWHDPATNLIGLGLYESKPVTIFA</sequence>
<comment type="caution">
    <text evidence="1">The sequence shown here is derived from an EMBL/GenBank/DDBJ whole genome shotgun (WGS) entry which is preliminary data.</text>
</comment>
<organism evidence="1 2">
    <name type="scientific">Xaviernesmea oryzae</name>
    <dbReference type="NCBI Taxonomy" id="464029"/>
    <lineage>
        <taxon>Bacteria</taxon>
        <taxon>Pseudomonadati</taxon>
        <taxon>Pseudomonadota</taxon>
        <taxon>Alphaproteobacteria</taxon>
        <taxon>Hyphomicrobiales</taxon>
        <taxon>Rhizobiaceae</taxon>
        <taxon>Rhizobium/Agrobacterium group</taxon>
        <taxon>Xaviernesmea</taxon>
    </lineage>
</organism>
<dbReference type="EMBL" id="MKIP01000058">
    <property type="protein sequence ID" value="OLP58127.1"/>
    <property type="molecule type" value="Genomic_DNA"/>
</dbReference>
<accession>A0A1Q9ARS9</accession>
<name>A0A1Q9ARS9_9HYPH</name>
<evidence type="ECO:0000313" key="1">
    <source>
        <dbReference type="EMBL" id="OLP58127.1"/>
    </source>
</evidence>
<protein>
    <submittedName>
        <fullName evidence="1">Uncharacterized protein</fullName>
    </submittedName>
</protein>
<keyword evidence="2" id="KW-1185">Reference proteome</keyword>
<dbReference type="AlphaFoldDB" id="A0A1Q9ARS9"/>
<dbReference type="Proteomes" id="UP000186364">
    <property type="component" value="Unassembled WGS sequence"/>
</dbReference>